<keyword evidence="1" id="KW-0805">Transcription regulation</keyword>
<dbReference type="InterPro" id="IPR001647">
    <property type="entry name" value="HTH_TetR"/>
</dbReference>
<dbReference type="OrthoDB" id="63332at2"/>
<evidence type="ECO:0000256" key="2">
    <source>
        <dbReference type="ARBA" id="ARBA00023125"/>
    </source>
</evidence>
<dbReference type="PANTHER" id="PTHR30055:SF234">
    <property type="entry name" value="HTH-TYPE TRANSCRIPTIONAL REGULATOR BETI"/>
    <property type="match status" value="1"/>
</dbReference>
<feature type="DNA-binding region" description="H-T-H motif" evidence="4">
    <location>
        <begin position="33"/>
        <end position="52"/>
    </location>
</feature>
<dbReference type="PRINTS" id="PR00455">
    <property type="entry name" value="HTHTETR"/>
</dbReference>
<dbReference type="InterPro" id="IPR009057">
    <property type="entry name" value="Homeodomain-like_sf"/>
</dbReference>
<accession>A0A1Q9R4H3</accession>
<dbReference type="PROSITE" id="PS50977">
    <property type="entry name" value="HTH_TETR_2"/>
    <property type="match status" value="1"/>
</dbReference>
<name>A0A1Q9R4H3_PSEPU</name>
<dbReference type="PANTHER" id="PTHR30055">
    <property type="entry name" value="HTH-TYPE TRANSCRIPTIONAL REGULATOR RUTR"/>
    <property type="match status" value="1"/>
</dbReference>
<evidence type="ECO:0000256" key="4">
    <source>
        <dbReference type="PROSITE-ProRule" id="PRU00335"/>
    </source>
</evidence>
<gene>
    <name evidence="6" type="ORF">PSEMO_27730</name>
</gene>
<proteinExistence type="predicted"/>
<evidence type="ECO:0000256" key="3">
    <source>
        <dbReference type="ARBA" id="ARBA00023163"/>
    </source>
</evidence>
<protein>
    <recommendedName>
        <fullName evidence="5">HTH tetR-type domain-containing protein</fullName>
    </recommendedName>
</protein>
<reference evidence="6 7" key="1">
    <citation type="submission" date="2016-10" db="EMBL/GenBank/DDBJ databases">
        <title>Genome Sequence of Pseudomonas putida GM4FR.</title>
        <authorList>
            <person name="Poehlein A."/>
            <person name="Wemheuer F."/>
            <person name="Hollensteiner J."/>
            <person name="Wemheuer B."/>
        </authorList>
    </citation>
    <scope>NUCLEOTIDE SEQUENCE [LARGE SCALE GENOMIC DNA]</scope>
    <source>
        <strain evidence="6 7">GM4FR</strain>
    </source>
</reference>
<evidence type="ECO:0000313" key="7">
    <source>
        <dbReference type="Proteomes" id="UP000186736"/>
    </source>
</evidence>
<evidence type="ECO:0000259" key="5">
    <source>
        <dbReference type="PROSITE" id="PS50977"/>
    </source>
</evidence>
<dbReference type="GO" id="GO:0003700">
    <property type="term" value="F:DNA-binding transcription factor activity"/>
    <property type="evidence" value="ECO:0007669"/>
    <property type="project" value="TreeGrafter"/>
</dbReference>
<organism evidence="6 7">
    <name type="scientific">Pseudomonas putida</name>
    <name type="common">Arthrobacter siderocapsulatus</name>
    <dbReference type="NCBI Taxonomy" id="303"/>
    <lineage>
        <taxon>Bacteria</taxon>
        <taxon>Pseudomonadati</taxon>
        <taxon>Pseudomonadota</taxon>
        <taxon>Gammaproteobacteria</taxon>
        <taxon>Pseudomonadales</taxon>
        <taxon>Pseudomonadaceae</taxon>
        <taxon>Pseudomonas</taxon>
    </lineage>
</organism>
<keyword evidence="3" id="KW-0804">Transcription</keyword>
<dbReference type="PROSITE" id="PS01081">
    <property type="entry name" value="HTH_TETR_1"/>
    <property type="match status" value="1"/>
</dbReference>
<dbReference type="AlphaFoldDB" id="A0A1Q9R4H3"/>
<dbReference type="Proteomes" id="UP000186736">
    <property type="component" value="Unassembled WGS sequence"/>
</dbReference>
<evidence type="ECO:0000256" key="1">
    <source>
        <dbReference type="ARBA" id="ARBA00023015"/>
    </source>
</evidence>
<dbReference type="InterPro" id="IPR050109">
    <property type="entry name" value="HTH-type_TetR-like_transc_reg"/>
</dbReference>
<evidence type="ECO:0000313" key="6">
    <source>
        <dbReference type="EMBL" id="OLS62309.1"/>
    </source>
</evidence>
<feature type="domain" description="HTH tetR-type" evidence="5">
    <location>
        <begin position="10"/>
        <end position="70"/>
    </location>
</feature>
<dbReference type="Pfam" id="PF00440">
    <property type="entry name" value="TetR_N"/>
    <property type="match status" value="1"/>
</dbReference>
<dbReference type="EMBL" id="MKZO01000024">
    <property type="protein sequence ID" value="OLS62309.1"/>
    <property type="molecule type" value="Genomic_DNA"/>
</dbReference>
<dbReference type="Gene3D" id="1.10.357.10">
    <property type="entry name" value="Tetracycline Repressor, domain 2"/>
    <property type="match status" value="1"/>
</dbReference>
<dbReference type="SUPFAM" id="SSF46689">
    <property type="entry name" value="Homeodomain-like"/>
    <property type="match status" value="1"/>
</dbReference>
<dbReference type="RefSeq" id="WP_075803608.1">
    <property type="nucleotide sequence ID" value="NZ_MKZO01000024.1"/>
</dbReference>
<keyword evidence="2 4" id="KW-0238">DNA-binding</keyword>
<comment type="caution">
    <text evidence="6">The sequence shown here is derived from an EMBL/GenBank/DDBJ whole genome shotgun (WGS) entry which is preliminary data.</text>
</comment>
<dbReference type="InterPro" id="IPR023772">
    <property type="entry name" value="DNA-bd_HTH_TetR-type_CS"/>
</dbReference>
<dbReference type="GO" id="GO:0000976">
    <property type="term" value="F:transcription cis-regulatory region binding"/>
    <property type="evidence" value="ECO:0007669"/>
    <property type="project" value="TreeGrafter"/>
</dbReference>
<sequence>MSGLRQKQKELRREAILEAALGLFETQGFNATTVEQIAGQVGVSTPTVFNYFGTKQDILLALMERADQRALSDSREQMPAFDNAVDAMCHLESRIIRRELEALPAAIWRELLPLGLLTPRPEAASHLNRRLIDEVAELLRELQGRGLLKASFDVAFVAEFLNDYSSTLFMRLVQDDVPDLEAHERRIRKLTQTLVDGLGV</sequence>